<dbReference type="RefSeq" id="WP_097381659.1">
    <property type="nucleotide sequence ID" value="NZ_NXNI01000001.1"/>
</dbReference>
<reference evidence="2 3" key="1">
    <citation type="submission" date="2017-09" db="EMBL/GenBank/DDBJ databases">
        <title>Genome sequences of Natrinema ejinorence JCM 13890T.</title>
        <authorList>
            <person name="Roh S.W."/>
            <person name="Kim Y.B."/>
            <person name="Kim J.Y."/>
        </authorList>
    </citation>
    <scope>NUCLEOTIDE SEQUENCE [LARGE SCALE GENOMIC DNA]</scope>
    <source>
        <strain evidence="2 3">JCM 13890</strain>
    </source>
</reference>
<sequence>MTEQLQQARDDLEEAAKSADSDDVREDIRETTDAFADYATSDTAPDHAILDERLNTLRQVRERADGDTADKVESAIETVEDYRETVEQA</sequence>
<evidence type="ECO:0000256" key="1">
    <source>
        <dbReference type="SAM" id="MobiDB-lite"/>
    </source>
</evidence>
<dbReference type="Proteomes" id="UP000219689">
    <property type="component" value="Unassembled WGS sequence"/>
</dbReference>
<proteinExistence type="predicted"/>
<dbReference type="EMBL" id="NXNI01000001">
    <property type="protein sequence ID" value="PCR92746.1"/>
    <property type="molecule type" value="Genomic_DNA"/>
</dbReference>
<organism evidence="2 3">
    <name type="scientific">Natrinema ejinorense</name>
    <dbReference type="NCBI Taxonomy" id="373386"/>
    <lineage>
        <taxon>Archaea</taxon>
        <taxon>Methanobacteriati</taxon>
        <taxon>Methanobacteriota</taxon>
        <taxon>Stenosarchaea group</taxon>
        <taxon>Halobacteria</taxon>
        <taxon>Halobacteriales</taxon>
        <taxon>Natrialbaceae</taxon>
        <taxon>Natrinema</taxon>
    </lineage>
</organism>
<dbReference type="Pfam" id="PF24430">
    <property type="entry name" value="DUF7553"/>
    <property type="match status" value="1"/>
</dbReference>
<dbReference type="AlphaFoldDB" id="A0A2A5R101"/>
<accession>A0A2A5R101</accession>
<feature type="compositionally biased region" description="Basic and acidic residues" evidence="1">
    <location>
        <begin position="8"/>
        <end position="25"/>
    </location>
</feature>
<name>A0A2A5R101_9EURY</name>
<gene>
    <name evidence="2" type="ORF">CP557_14555</name>
</gene>
<evidence type="ECO:0000313" key="2">
    <source>
        <dbReference type="EMBL" id="PCR92746.1"/>
    </source>
</evidence>
<keyword evidence="3" id="KW-1185">Reference proteome</keyword>
<evidence type="ECO:0000313" key="3">
    <source>
        <dbReference type="Proteomes" id="UP000219689"/>
    </source>
</evidence>
<dbReference type="InterPro" id="IPR055975">
    <property type="entry name" value="DUF7553"/>
</dbReference>
<feature type="region of interest" description="Disordered" evidence="1">
    <location>
        <begin position="1"/>
        <end position="25"/>
    </location>
</feature>
<protein>
    <submittedName>
        <fullName evidence="2">Uncharacterized protein</fullName>
    </submittedName>
</protein>
<dbReference type="OrthoDB" id="197463at2157"/>
<comment type="caution">
    <text evidence="2">The sequence shown here is derived from an EMBL/GenBank/DDBJ whole genome shotgun (WGS) entry which is preliminary data.</text>
</comment>